<evidence type="ECO:0000256" key="2">
    <source>
        <dbReference type="SAM" id="MobiDB-lite"/>
    </source>
</evidence>
<feature type="region of interest" description="Disordered" evidence="2">
    <location>
        <begin position="1"/>
        <end position="28"/>
    </location>
</feature>
<sequence>MTPEQRGQFSTHSEIINPPQSQGADTAGELAELSQKNQNLADKYVALAERFSTKIVEFTKKIENLANQIIASGKQTEHAPGVSGSTPQGRRTDTPTVTPETPAMPDTQKTEQSQPSGLAALAKDISELKDAFDVLMKNFNNVMKVLTDKLNELTQLLSKGGAQNQTPPVQSDTIDTPPSVDAAPETMAPPQQDQKLAPANDSTAPAPGTLEYLKQENQRLEAQIDQMTAYFEATMSALEKQFETVTRQVNGQTK</sequence>
<evidence type="ECO:0000256" key="1">
    <source>
        <dbReference type="SAM" id="Coils"/>
    </source>
</evidence>
<feature type="coiled-coil region" evidence="1">
    <location>
        <begin position="30"/>
        <end position="68"/>
    </location>
</feature>
<dbReference type="EMBL" id="MDDR01000007">
    <property type="protein sequence ID" value="OIN54240.1"/>
    <property type="molecule type" value="Genomic_DNA"/>
</dbReference>
<comment type="caution">
    <text evidence="3">The sequence shown here is derived from an EMBL/GenBank/DDBJ whole genome shotgun (WGS) entry which is preliminary data.</text>
</comment>
<organism evidence="3 4">
    <name type="scientific">Pseudomonas costantinii</name>
    <dbReference type="NCBI Taxonomy" id="168469"/>
    <lineage>
        <taxon>Bacteria</taxon>
        <taxon>Pseudomonadati</taxon>
        <taxon>Pseudomonadota</taxon>
        <taxon>Gammaproteobacteria</taxon>
        <taxon>Pseudomonadales</taxon>
        <taxon>Pseudomonadaceae</taxon>
        <taxon>Pseudomonas</taxon>
    </lineage>
</organism>
<name>A0A1S2V708_9PSED</name>
<feature type="region of interest" description="Disordered" evidence="2">
    <location>
        <begin position="73"/>
        <end position="117"/>
    </location>
</feature>
<feature type="compositionally biased region" description="Polar residues" evidence="2">
    <location>
        <begin position="159"/>
        <end position="176"/>
    </location>
</feature>
<feature type="region of interest" description="Disordered" evidence="2">
    <location>
        <begin position="159"/>
        <end position="208"/>
    </location>
</feature>
<evidence type="ECO:0000313" key="4">
    <source>
        <dbReference type="Proteomes" id="UP000181661"/>
    </source>
</evidence>
<feature type="compositionally biased region" description="Polar residues" evidence="2">
    <location>
        <begin position="83"/>
        <end position="99"/>
    </location>
</feature>
<feature type="compositionally biased region" description="Polar residues" evidence="2">
    <location>
        <begin position="1"/>
        <end position="24"/>
    </location>
</feature>
<gene>
    <name evidence="3" type="ORF">BFL40_05935</name>
</gene>
<evidence type="ECO:0000313" key="3">
    <source>
        <dbReference type="EMBL" id="OIN54240.1"/>
    </source>
</evidence>
<feature type="coiled-coil region" evidence="1">
    <location>
        <begin position="118"/>
        <end position="156"/>
    </location>
</feature>
<protein>
    <submittedName>
        <fullName evidence="3">Uncharacterized protein</fullName>
    </submittedName>
</protein>
<reference evidence="3 4" key="1">
    <citation type="submission" date="2016-08" db="EMBL/GenBank/DDBJ databases">
        <title>Draft genome sequence of Pseudomonas costantinii LMG 22119, type strain isolated from cultivated mushroom (Agaricus bisporus) sporophores.</title>
        <authorList>
            <person name="Tambong J.T."/>
        </authorList>
    </citation>
    <scope>NUCLEOTIDE SEQUENCE [LARGE SCALE GENOMIC DNA]</scope>
    <source>
        <strain evidence="3 4">LMG 22119</strain>
    </source>
</reference>
<proteinExistence type="predicted"/>
<dbReference type="Proteomes" id="UP000181661">
    <property type="component" value="Unassembled WGS sequence"/>
</dbReference>
<keyword evidence="1" id="KW-0175">Coiled coil</keyword>
<dbReference type="AlphaFoldDB" id="A0A1S2V708"/>
<accession>A0A1S2V708</accession>